<dbReference type="SUPFAM" id="SSF140959">
    <property type="entry name" value="Indolic compounds 2,3-dioxygenase-like"/>
    <property type="match status" value="1"/>
</dbReference>
<comment type="caution">
    <text evidence="4">The sequence shown here is derived from an EMBL/GenBank/DDBJ whole genome shotgun (WGS) entry which is preliminary data.</text>
</comment>
<evidence type="ECO:0000256" key="1">
    <source>
        <dbReference type="SAM" id="MobiDB-lite"/>
    </source>
</evidence>
<proteinExistence type="predicted"/>
<dbReference type="Pfam" id="PF07231">
    <property type="entry name" value="Hs1pro-1_N"/>
    <property type="match status" value="1"/>
</dbReference>
<dbReference type="GO" id="GO:0046872">
    <property type="term" value="F:metal ion binding"/>
    <property type="evidence" value="ECO:0007669"/>
    <property type="project" value="InterPro"/>
</dbReference>
<dbReference type="Pfam" id="PF07014">
    <property type="entry name" value="Hs1pro-1_C"/>
    <property type="match status" value="1"/>
</dbReference>
<dbReference type="Proteomes" id="UP000467841">
    <property type="component" value="Unassembled WGS sequence"/>
</dbReference>
<gene>
    <name evidence="4" type="ORF">MERR_LOCUS16190</name>
</gene>
<dbReference type="InterPro" id="IPR037217">
    <property type="entry name" value="Trp/Indoleamine_2_3_dOase-like"/>
</dbReference>
<dbReference type="AlphaFoldDB" id="A0A6D2IVI9"/>
<evidence type="ECO:0000313" key="5">
    <source>
        <dbReference type="Proteomes" id="UP000467841"/>
    </source>
</evidence>
<feature type="region of interest" description="Disordered" evidence="1">
    <location>
        <begin position="129"/>
        <end position="150"/>
    </location>
</feature>
<dbReference type="InterPro" id="IPR009743">
    <property type="entry name" value="Hs1pro-1_C"/>
</dbReference>
<reference evidence="4" key="1">
    <citation type="submission" date="2020-01" db="EMBL/GenBank/DDBJ databases">
        <authorList>
            <person name="Mishra B."/>
        </authorList>
    </citation>
    <scope>NUCLEOTIDE SEQUENCE [LARGE SCALE GENOMIC DNA]</scope>
</reference>
<feature type="domain" description="Hs1pro-1 C-terminal" evidence="2">
    <location>
        <begin position="179"/>
        <end position="435"/>
    </location>
</feature>
<evidence type="ECO:0000313" key="4">
    <source>
        <dbReference type="EMBL" id="CAA7028955.1"/>
    </source>
</evidence>
<dbReference type="InterPro" id="IPR038759">
    <property type="entry name" value="HSPRO1/HSPRO2"/>
</dbReference>
<dbReference type="OrthoDB" id="188455at2759"/>
<dbReference type="GO" id="GO:0006952">
    <property type="term" value="P:defense response"/>
    <property type="evidence" value="ECO:0007669"/>
    <property type="project" value="InterPro"/>
</dbReference>
<protein>
    <recommendedName>
        <fullName evidence="6">Nematode resistance protein-like HSPRO2</fullName>
    </recommendedName>
</protein>
<dbReference type="PANTHER" id="PTHR34795">
    <property type="entry name" value="NEMATODE RESISTANCE PROTEIN-LIKE HSPRO1"/>
    <property type="match status" value="1"/>
</dbReference>
<keyword evidence="5" id="KW-1185">Reference proteome</keyword>
<sequence>MVDMDCKRKMVSSSNSPKLSSKLHVTIPSPFKVTVSSPISCSAPAACSAYELYLRLPELRKLWSSRDFPEWTSEPILKPALQALEITFRLVLAVCSDARPYVNHREWNRRLDSLVTNQIQLVAAICEEDDDDNEENKPGSGPVPVGDGRSTLSLLPQLATWRKSEAIGKKILCTIDNEMRRCKYTLGLGEQNIAGKSNLRYDAICRPDELYGLRDNPYADHIDNEENQTLYLLHQILESWIHASGNLLNRIVSSIEEGRFGSASSDVYLLERIWKLLAEIEDLHILMDPEDFLKLKKQLQIKSTGKNDAFCFRSKGLVEMMKMSKDLRQKVPAVLAVEVDPTGGPRLQEAAMRLYATKRECDKIHLLQGMQAVEAAAKSFFFSYRQLVAAMIGSAETNATASQESCDSLSQIFMEPTYFPSLDAAKTFLGEFWSHLG</sequence>
<name>A0A6D2IVI9_9BRAS</name>
<dbReference type="InterPro" id="IPR009869">
    <property type="entry name" value="HSPRO1_N"/>
</dbReference>
<evidence type="ECO:0000259" key="2">
    <source>
        <dbReference type="Pfam" id="PF07014"/>
    </source>
</evidence>
<accession>A0A6D2IVI9</accession>
<dbReference type="GO" id="GO:0019441">
    <property type="term" value="P:L-tryptophan catabolic process to kynurenine"/>
    <property type="evidence" value="ECO:0007669"/>
    <property type="project" value="InterPro"/>
</dbReference>
<dbReference type="Gene3D" id="1.20.58.480">
    <property type="match status" value="1"/>
</dbReference>
<feature type="domain" description="Nematode resistance protein-like HSPRO1 N-terminal" evidence="3">
    <location>
        <begin position="1"/>
        <end position="176"/>
    </location>
</feature>
<organism evidence="4 5">
    <name type="scientific">Microthlaspi erraticum</name>
    <dbReference type="NCBI Taxonomy" id="1685480"/>
    <lineage>
        <taxon>Eukaryota</taxon>
        <taxon>Viridiplantae</taxon>
        <taxon>Streptophyta</taxon>
        <taxon>Embryophyta</taxon>
        <taxon>Tracheophyta</taxon>
        <taxon>Spermatophyta</taxon>
        <taxon>Magnoliopsida</taxon>
        <taxon>eudicotyledons</taxon>
        <taxon>Gunneridae</taxon>
        <taxon>Pentapetalae</taxon>
        <taxon>rosids</taxon>
        <taxon>malvids</taxon>
        <taxon>Brassicales</taxon>
        <taxon>Brassicaceae</taxon>
        <taxon>Coluteocarpeae</taxon>
        <taxon>Microthlaspi</taxon>
    </lineage>
</organism>
<dbReference type="EMBL" id="CACVBM020001074">
    <property type="protein sequence ID" value="CAA7028955.1"/>
    <property type="molecule type" value="Genomic_DNA"/>
</dbReference>
<dbReference type="GO" id="GO:0020037">
    <property type="term" value="F:heme binding"/>
    <property type="evidence" value="ECO:0007669"/>
    <property type="project" value="InterPro"/>
</dbReference>
<evidence type="ECO:0008006" key="6">
    <source>
        <dbReference type="Google" id="ProtNLM"/>
    </source>
</evidence>
<evidence type="ECO:0000259" key="3">
    <source>
        <dbReference type="Pfam" id="PF07231"/>
    </source>
</evidence>
<dbReference type="PANTHER" id="PTHR34795:SF4">
    <property type="entry name" value="NEMATODE RESISTANCE PROTEIN-LIKE HSPRO2"/>
    <property type="match status" value="1"/>
</dbReference>